<evidence type="ECO:0000313" key="3">
    <source>
        <dbReference type="EMBL" id="RCN56367.1"/>
    </source>
</evidence>
<dbReference type="PANTHER" id="PTHR43327">
    <property type="entry name" value="STOMATIN-LIKE PROTEIN 2, MITOCHONDRIAL"/>
    <property type="match status" value="1"/>
</dbReference>
<name>A0A1C2G1V9_9GAMM</name>
<gene>
    <name evidence="3" type="ORF">C4900_11070</name>
</gene>
<evidence type="ECO:0000256" key="2">
    <source>
        <dbReference type="ARBA" id="ARBA00008164"/>
    </source>
</evidence>
<dbReference type="PANTHER" id="PTHR43327:SF10">
    <property type="entry name" value="STOMATIN-LIKE PROTEIN 2, MITOCHONDRIAL"/>
    <property type="match status" value="1"/>
</dbReference>
<evidence type="ECO:0000313" key="4">
    <source>
        <dbReference type="Proteomes" id="UP000253250"/>
    </source>
</evidence>
<dbReference type="InterPro" id="IPR050710">
    <property type="entry name" value="Band7/mec-2_domain"/>
</dbReference>
<protein>
    <submittedName>
        <fullName evidence="3">SPFH/Band 7/PHB domain protein</fullName>
    </submittedName>
</protein>
<reference evidence="3 4" key="1">
    <citation type="submission" date="2018-02" db="EMBL/GenBank/DDBJ databases">
        <title>Insights into the biology of acidophilic members of the Acidiferrobacteraceae family derived from comparative genomic analyses.</title>
        <authorList>
            <person name="Issotta F."/>
            <person name="Thyssen C."/>
            <person name="Mena C."/>
            <person name="Moya A."/>
            <person name="Bellenberg S."/>
            <person name="Sproer C."/>
            <person name="Covarrubias P.C."/>
            <person name="Sand W."/>
            <person name="Quatrini R."/>
            <person name="Vera M."/>
        </authorList>
    </citation>
    <scope>NUCLEOTIDE SEQUENCE [LARGE SCALE GENOMIC DNA]</scope>
    <source>
        <strain evidence="4">m-1</strain>
    </source>
</reference>
<dbReference type="RefSeq" id="WP_065970113.1">
    <property type="nucleotide sequence ID" value="NZ_CP080624.1"/>
</dbReference>
<dbReference type="SMART" id="SM00244">
    <property type="entry name" value="PHB"/>
    <property type="match status" value="1"/>
</dbReference>
<dbReference type="PRINTS" id="PR00721">
    <property type="entry name" value="STOMATIN"/>
</dbReference>
<comment type="caution">
    <text evidence="3">The sequence shown here is derived from an EMBL/GenBank/DDBJ whole genome shotgun (WGS) entry which is preliminary data.</text>
</comment>
<dbReference type="STRING" id="163359.A9R16_11175"/>
<comment type="subcellular location">
    <subcellularLocation>
        <location evidence="1">Membrane</location>
        <topology evidence="1">Single-pass membrane protein</topology>
    </subcellularLocation>
</comment>
<dbReference type="Gene3D" id="3.30.479.30">
    <property type="entry name" value="Band 7 domain"/>
    <property type="match status" value="1"/>
</dbReference>
<dbReference type="OrthoDB" id="9809197at2"/>
<dbReference type="GO" id="GO:0005886">
    <property type="term" value="C:plasma membrane"/>
    <property type="evidence" value="ECO:0007669"/>
    <property type="project" value="UniProtKB-ARBA"/>
</dbReference>
<accession>A0A1C2G1V9</accession>
<evidence type="ECO:0000256" key="1">
    <source>
        <dbReference type="ARBA" id="ARBA00004167"/>
    </source>
</evidence>
<dbReference type="InterPro" id="IPR036013">
    <property type="entry name" value="Band_7/SPFH_dom_sf"/>
</dbReference>
<dbReference type="InterPro" id="IPR001972">
    <property type="entry name" value="Stomatin_HflK_fam"/>
</dbReference>
<dbReference type="InterPro" id="IPR032435">
    <property type="entry name" value="STML2-like_C"/>
</dbReference>
<dbReference type="Pfam" id="PF01145">
    <property type="entry name" value="Band_7"/>
    <property type="match status" value="1"/>
</dbReference>
<keyword evidence="4" id="KW-1185">Reference proteome</keyword>
<dbReference type="EMBL" id="PSYR01000002">
    <property type="protein sequence ID" value="RCN56367.1"/>
    <property type="molecule type" value="Genomic_DNA"/>
</dbReference>
<dbReference type="FunFam" id="3.30.479.30:FF:000004">
    <property type="entry name" value="Putative membrane protease family, stomatin"/>
    <property type="match status" value="1"/>
</dbReference>
<dbReference type="CDD" id="cd08829">
    <property type="entry name" value="SPFH_paraslipin"/>
    <property type="match status" value="1"/>
</dbReference>
<proteinExistence type="inferred from homology"/>
<dbReference type="Proteomes" id="UP000253250">
    <property type="component" value="Unassembled WGS sequence"/>
</dbReference>
<dbReference type="InterPro" id="IPR001107">
    <property type="entry name" value="Band_7"/>
</dbReference>
<comment type="similarity">
    <text evidence="2">Belongs to the band 7/mec-2 family.</text>
</comment>
<dbReference type="GO" id="GO:0098552">
    <property type="term" value="C:side of membrane"/>
    <property type="evidence" value="ECO:0007669"/>
    <property type="project" value="UniProtKB-ARBA"/>
</dbReference>
<sequence length="314" mass="34110">MGAGIVILVVLAFIALFVVVKGIRVVPQQHAFVLERLGRFHGVLGPGLNIIFPLIDRVAYRFDLRETPIDVQKQVCITKDNTQIAIDGVLYLQITDPKAAAYGTTNPTMSMIQLAQTILRADVGKRALDEVLSQRAELNATVVQELDRAAVTWGLKVLRYEIRDITPPADVIRAMELQITAEREKRATIATSEGAKQQAINISEGERQQAINRADGAQQAQVLRAQGEAQAILLVAKATAESLRVVGDSLKDESARQAMAMRVAESFIAQWGAIAKESNVMIVPADMGDLSRVVGTAFRMAEGIKASADRRATG</sequence>
<dbReference type="Pfam" id="PF16200">
    <property type="entry name" value="Band_7_C"/>
    <property type="match status" value="1"/>
</dbReference>
<organism evidence="3 4">
    <name type="scientific">Acidiferrobacter thiooxydans</name>
    <dbReference type="NCBI Taxonomy" id="163359"/>
    <lineage>
        <taxon>Bacteria</taxon>
        <taxon>Pseudomonadati</taxon>
        <taxon>Pseudomonadota</taxon>
        <taxon>Gammaproteobacteria</taxon>
        <taxon>Acidiferrobacterales</taxon>
        <taxon>Acidiferrobacteraceae</taxon>
        <taxon>Acidiferrobacter</taxon>
    </lineage>
</organism>
<dbReference type="AlphaFoldDB" id="A0A1C2G1V9"/>
<dbReference type="SUPFAM" id="SSF117892">
    <property type="entry name" value="Band 7/SPFH domain"/>
    <property type="match status" value="1"/>
</dbReference>